<dbReference type="Proteomes" id="UP000095283">
    <property type="component" value="Unplaced"/>
</dbReference>
<reference evidence="2" key="1">
    <citation type="submission" date="2016-11" db="UniProtKB">
        <authorList>
            <consortium name="WormBaseParasite"/>
        </authorList>
    </citation>
    <scope>IDENTIFICATION</scope>
</reference>
<evidence type="ECO:0000313" key="1">
    <source>
        <dbReference type="Proteomes" id="UP000095283"/>
    </source>
</evidence>
<accession>A0A1I7WXN4</accession>
<keyword evidence="1" id="KW-1185">Reference proteome</keyword>
<proteinExistence type="predicted"/>
<protein>
    <submittedName>
        <fullName evidence="2">TRANSKETOLASE_1 domain-containing protein</fullName>
    </submittedName>
</protein>
<name>A0A1I7WXN4_HETBA</name>
<evidence type="ECO:0000313" key="2">
    <source>
        <dbReference type="WBParaSite" id="Hba_09996"/>
    </source>
</evidence>
<dbReference type="AlphaFoldDB" id="A0A1I7WXN4"/>
<organism evidence="1 2">
    <name type="scientific">Heterorhabditis bacteriophora</name>
    <name type="common">Entomopathogenic nematode worm</name>
    <dbReference type="NCBI Taxonomy" id="37862"/>
    <lineage>
        <taxon>Eukaryota</taxon>
        <taxon>Metazoa</taxon>
        <taxon>Ecdysozoa</taxon>
        <taxon>Nematoda</taxon>
        <taxon>Chromadorea</taxon>
        <taxon>Rhabditida</taxon>
        <taxon>Rhabditina</taxon>
        <taxon>Rhabditomorpha</taxon>
        <taxon>Strongyloidea</taxon>
        <taxon>Heterorhabditidae</taxon>
        <taxon>Heterorhabditis</taxon>
    </lineage>
</organism>
<sequence>MRQIADVVKRFKKTVSNLRLKRQFFGGHHGGATIMA</sequence>
<dbReference type="WBParaSite" id="Hba_09996">
    <property type="protein sequence ID" value="Hba_09996"/>
    <property type="gene ID" value="Hba_09996"/>
</dbReference>